<dbReference type="AlphaFoldDB" id="A0A4Q5N3A5"/>
<gene>
    <name evidence="1" type="ORF">EUA98_02775</name>
</gene>
<dbReference type="EMBL" id="SDWW01000004">
    <property type="protein sequence ID" value="RYV52635.1"/>
    <property type="molecule type" value="Genomic_DNA"/>
</dbReference>
<comment type="caution">
    <text evidence="1">The sequence shown here is derived from an EMBL/GenBank/DDBJ whole genome shotgun (WGS) entry which is preliminary data.</text>
</comment>
<dbReference type="Proteomes" id="UP000293764">
    <property type="component" value="Unassembled WGS sequence"/>
</dbReference>
<evidence type="ECO:0000313" key="1">
    <source>
        <dbReference type="EMBL" id="RYV52635.1"/>
    </source>
</evidence>
<protein>
    <submittedName>
        <fullName evidence="1">Uncharacterized protein</fullName>
    </submittedName>
</protein>
<keyword evidence="2" id="KW-1185">Reference proteome</keyword>
<dbReference type="OrthoDB" id="4700192at2"/>
<reference evidence="1 2" key="1">
    <citation type="submission" date="2019-01" db="EMBL/GenBank/DDBJ databases">
        <title>Novel species of Cellulomonas.</title>
        <authorList>
            <person name="Liu Q."/>
            <person name="Xin Y.-H."/>
        </authorList>
    </citation>
    <scope>NUCLEOTIDE SEQUENCE [LARGE SCALE GENOMIC DNA]</scope>
    <source>
        <strain evidence="1 2">HLT2-17</strain>
    </source>
</reference>
<evidence type="ECO:0000313" key="2">
    <source>
        <dbReference type="Proteomes" id="UP000293764"/>
    </source>
</evidence>
<name>A0A4Q5N3A5_9MICO</name>
<sequence>MAWAVLGTAGGKAPDLPPARALSDVLTEVDPTTLNMGSRDLLAALSDTVTSAMGWQPPHAEDVVLAHPAVRAALTPIADVVADNPRSGWWTAPLDRDTQIYTRFEPTTVVGRPRGTAAERLRRWRDGIADQERAAAQYRASHPSTPLGGMWWVTPALAGLDKTTRALPDAGSAALWLTEDEMGWESADLVPCTVDPHALVLEIDGPDAWASLVASYPLDVTSSRAPDWWGAVDAHEGDWLIPDWSAVAADFAGVHVSVLAWLMTSGEAVSPRPRATTTLAGWDPDATWWLTDGVHHADTGHLWVRQDQNWVRAS</sequence>
<dbReference type="RefSeq" id="WP_130101129.1">
    <property type="nucleotide sequence ID" value="NZ_SDWW01000004.1"/>
</dbReference>
<accession>A0A4Q5N3A5</accession>
<proteinExistence type="predicted"/>
<organism evidence="1 2">
    <name type="scientific">Pengzhenrongella frigida</name>
    <dbReference type="NCBI Taxonomy" id="1259133"/>
    <lineage>
        <taxon>Bacteria</taxon>
        <taxon>Bacillati</taxon>
        <taxon>Actinomycetota</taxon>
        <taxon>Actinomycetes</taxon>
        <taxon>Micrococcales</taxon>
        <taxon>Pengzhenrongella</taxon>
    </lineage>
</organism>